<protein>
    <submittedName>
        <fullName evidence="1">Uncharacterized protein</fullName>
    </submittedName>
</protein>
<dbReference type="AlphaFoldDB" id="H8K6F7"/>
<organism evidence="1 2">
    <name type="scientific">Rickettsia australis (strain Cutlack)</name>
    <dbReference type="NCBI Taxonomy" id="1105110"/>
    <lineage>
        <taxon>Bacteria</taxon>
        <taxon>Pseudomonadati</taxon>
        <taxon>Pseudomonadota</taxon>
        <taxon>Alphaproteobacteria</taxon>
        <taxon>Rickettsiales</taxon>
        <taxon>Rickettsiaceae</taxon>
        <taxon>Rickettsieae</taxon>
        <taxon>Rickettsia</taxon>
        <taxon>spotted fever group</taxon>
    </lineage>
</organism>
<evidence type="ECO:0000313" key="1">
    <source>
        <dbReference type="EMBL" id="AFC70850.1"/>
    </source>
</evidence>
<dbReference type="HOGENOM" id="CLU_3332338_0_0_5"/>
<dbReference type="STRING" id="1105110.MC5_02350"/>
<dbReference type="EMBL" id="CP003338">
    <property type="protein sequence ID" value="AFC70850.1"/>
    <property type="molecule type" value="Genomic_DNA"/>
</dbReference>
<keyword evidence="2" id="KW-1185">Reference proteome</keyword>
<accession>H8K6F7</accession>
<gene>
    <name evidence="1" type="ordered locus">MC5_02350</name>
</gene>
<proteinExistence type="predicted"/>
<reference evidence="2" key="1">
    <citation type="submission" date="2012-02" db="EMBL/GenBank/DDBJ databases">
        <title>Complete genome sequence of Rickettsia australis strain Cutlack.</title>
        <authorList>
            <person name="Johnson S.L."/>
            <person name="Munk A.C."/>
            <person name="Han S."/>
            <person name="Bruce D.C."/>
            <person name="Dasch G.A."/>
        </authorList>
    </citation>
    <scope>NUCLEOTIDE SEQUENCE [LARGE SCALE GENOMIC DNA]</scope>
    <source>
        <strain evidence="2">Cutlack</strain>
    </source>
</reference>
<name>H8K6F7_RICAC</name>
<evidence type="ECO:0000313" key="2">
    <source>
        <dbReference type="Proteomes" id="UP000007589"/>
    </source>
</evidence>
<dbReference type="KEGG" id="rau:MC5_02350"/>
<dbReference type="Proteomes" id="UP000007589">
    <property type="component" value="Chromosome"/>
</dbReference>
<sequence length="38" mass="4579">MQKNTIYKILELNLLIQYANSSDLYNSQKLVNWFDQND</sequence>